<evidence type="ECO:0000313" key="3">
    <source>
        <dbReference type="Proteomes" id="UP000053676"/>
    </source>
</evidence>
<evidence type="ECO:0000313" key="2">
    <source>
        <dbReference type="EMBL" id="ETN79427.1"/>
    </source>
</evidence>
<dbReference type="KEGG" id="nai:NECAME_09830"/>
<accession>W2TEJ8</accession>
<name>W2TEJ8_NECAM</name>
<dbReference type="InterPro" id="IPR013761">
    <property type="entry name" value="SAM/pointed_sf"/>
</dbReference>
<dbReference type="STRING" id="51031.W2TEJ8"/>
<dbReference type="InterPro" id="IPR038348">
    <property type="entry name" value="SLED_sf"/>
</dbReference>
<feature type="region of interest" description="Disordered" evidence="1">
    <location>
        <begin position="143"/>
        <end position="222"/>
    </location>
</feature>
<dbReference type="AlphaFoldDB" id="W2TEJ8"/>
<feature type="compositionally biased region" description="Basic residues" evidence="1">
    <location>
        <begin position="143"/>
        <end position="159"/>
    </location>
</feature>
<evidence type="ECO:0008006" key="4">
    <source>
        <dbReference type="Google" id="ProtNLM"/>
    </source>
</evidence>
<dbReference type="OrthoDB" id="9943471at2759"/>
<keyword evidence="3" id="KW-1185">Reference proteome</keyword>
<dbReference type="EMBL" id="KI659490">
    <property type="protein sequence ID" value="ETN79427.1"/>
    <property type="molecule type" value="Genomic_DNA"/>
</dbReference>
<dbReference type="Gene3D" id="3.90.1150.190">
    <property type="entry name" value="SLED domain"/>
    <property type="match status" value="1"/>
</dbReference>
<gene>
    <name evidence="2" type="ORF">NECAME_09830</name>
</gene>
<protein>
    <recommendedName>
        <fullName evidence="4">SAM domain-containing protein</fullName>
    </recommendedName>
</protein>
<sequence>MTNSYYILKSQEGGELRPRLNDKTEMLSSFQDVYQCASLEHRVDVQSILNTDDDDVAVIYVKYKWRTSADHVVMRVPVCKTARQASGWLRVLLRSLGCCPYLFSFEKTPKCGCNKIFLEERRKMAESPAEFVKKADHFNTLEKRRRRCPKVGSSKRRRTQQPSPLPKELDNHSTRNALTSDDDFSRSSIDEMPLLHPADSTGFVPNGSTNGEETSNQCSSSDEVHFNGIPTNNTSPQRPLRIDGDAKEWDAKQLLGFLRTTFPDLSDVTSVLERENIDGAKLLTMSQQDCIDSLGLNLGPALRLYEVIQVGDEKRKRKPYLTDPESIISIIGLLIPSYDFIGSAFCSFVDHPQEDHFYL</sequence>
<dbReference type="Gene3D" id="1.10.150.50">
    <property type="entry name" value="Transcription Factor, Ets-1"/>
    <property type="match status" value="1"/>
</dbReference>
<dbReference type="Proteomes" id="UP000053676">
    <property type="component" value="Unassembled WGS sequence"/>
</dbReference>
<dbReference type="SUPFAM" id="SSF47769">
    <property type="entry name" value="SAM/Pointed domain"/>
    <property type="match status" value="1"/>
</dbReference>
<organism evidence="2 3">
    <name type="scientific">Necator americanus</name>
    <name type="common">Human hookworm</name>
    <dbReference type="NCBI Taxonomy" id="51031"/>
    <lineage>
        <taxon>Eukaryota</taxon>
        <taxon>Metazoa</taxon>
        <taxon>Ecdysozoa</taxon>
        <taxon>Nematoda</taxon>
        <taxon>Chromadorea</taxon>
        <taxon>Rhabditida</taxon>
        <taxon>Rhabditina</taxon>
        <taxon>Rhabditomorpha</taxon>
        <taxon>Strongyloidea</taxon>
        <taxon>Ancylostomatidae</taxon>
        <taxon>Bunostominae</taxon>
        <taxon>Necator</taxon>
    </lineage>
</organism>
<proteinExistence type="predicted"/>
<evidence type="ECO:0000256" key="1">
    <source>
        <dbReference type="SAM" id="MobiDB-lite"/>
    </source>
</evidence>
<feature type="compositionally biased region" description="Polar residues" evidence="1">
    <location>
        <begin position="206"/>
        <end position="221"/>
    </location>
</feature>
<reference evidence="3" key="1">
    <citation type="journal article" date="2014" name="Nat. Genet.">
        <title>Genome of the human hookworm Necator americanus.</title>
        <authorList>
            <person name="Tang Y.T."/>
            <person name="Gao X."/>
            <person name="Rosa B.A."/>
            <person name="Abubucker S."/>
            <person name="Hallsworth-Pepin K."/>
            <person name="Martin J."/>
            <person name="Tyagi R."/>
            <person name="Heizer E."/>
            <person name="Zhang X."/>
            <person name="Bhonagiri-Palsikar V."/>
            <person name="Minx P."/>
            <person name="Warren W.C."/>
            <person name="Wang Q."/>
            <person name="Zhan B."/>
            <person name="Hotez P.J."/>
            <person name="Sternberg P.W."/>
            <person name="Dougall A."/>
            <person name="Gaze S.T."/>
            <person name="Mulvenna J."/>
            <person name="Sotillo J."/>
            <person name="Ranganathan S."/>
            <person name="Rabelo E.M."/>
            <person name="Wilson R.K."/>
            <person name="Felgner P.L."/>
            <person name="Bethony J."/>
            <person name="Hawdon J.M."/>
            <person name="Gasser R.B."/>
            <person name="Loukas A."/>
            <person name="Mitreva M."/>
        </authorList>
    </citation>
    <scope>NUCLEOTIDE SEQUENCE [LARGE SCALE GENOMIC DNA]</scope>
</reference>